<evidence type="ECO:0000256" key="5">
    <source>
        <dbReference type="ARBA" id="ARBA00022989"/>
    </source>
</evidence>
<dbReference type="PROSITE" id="PS50893">
    <property type="entry name" value="ABC_TRANSPORTER_2"/>
    <property type="match status" value="1"/>
</dbReference>
<comment type="caution">
    <text evidence="10">The sequence shown here is derived from an EMBL/GenBank/DDBJ whole genome shotgun (WGS) entry which is preliminary data.</text>
</comment>
<evidence type="ECO:0000256" key="7">
    <source>
        <dbReference type="SAM" id="Phobius"/>
    </source>
</evidence>
<accession>A0A916QGA6</accession>
<gene>
    <name evidence="10" type="primary">mdlB_3</name>
    <name evidence="10" type="ORF">LCB40_06600</name>
</gene>
<dbReference type="SUPFAM" id="SSF52540">
    <property type="entry name" value="P-loop containing nucleoside triphosphate hydrolases"/>
    <property type="match status" value="1"/>
</dbReference>
<dbReference type="PANTHER" id="PTHR24221">
    <property type="entry name" value="ATP-BINDING CASSETTE SUB-FAMILY B"/>
    <property type="match status" value="1"/>
</dbReference>
<keyword evidence="11" id="KW-1185">Reference proteome</keyword>
<feature type="transmembrane region" description="Helical" evidence="7">
    <location>
        <begin position="234"/>
        <end position="254"/>
    </location>
</feature>
<keyword evidence="4 10" id="KW-0067">ATP-binding</keyword>
<dbReference type="SMART" id="SM00382">
    <property type="entry name" value="AAA"/>
    <property type="match status" value="1"/>
</dbReference>
<evidence type="ECO:0000313" key="10">
    <source>
        <dbReference type="EMBL" id="GFZ26780.1"/>
    </source>
</evidence>
<dbReference type="GO" id="GO:0005886">
    <property type="term" value="C:plasma membrane"/>
    <property type="evidence" value="ECO:0007669"/>
    <property type="project" value="UniProtKB-SubCell"/>
</dbReference>
<dbReference type="GO" id="GO:0034040">
    <property type="term" value="F:ATPase-coupled lipid transmembrane transporter activity"/>
    <property type="evidence" value="ECO:0007669"/>
    <property type="project" value="TreeGrafter"/>
</dbReference>
<evidence type="ECO:0000256" key="4">
    <source>
        <dbReference type="ARBA" id="ARBA00022840"/>
    </source>
</evidence>
<evidence type="ECO:0000313" key="11">
    <source>
        <dbReference type="Proteomes" id="UP000677218"/>
    </source>
</evidence>
<feature type="transmembrane region" description="Helical" evidence="7">
    <location>
        <begin position="126"/>
        <end position="142"/>
    </location>
</feature>
<dbReference type="CDD" id="cd03228">
    <property type="entry name" value="ABCC_MRP_Like"/>
    <property type="match status" value="1"/>
</dbReference>
<dbReference type="Pfam" id="PF00664">
    <property type="entry name" value="ABC_membrane"/>
    <property type="match status" value="1"/>
</dbReference>
<dbReference type="Pfam" id="PF00005">
    <property type="entry name" value="ABC_tran"/>
    <property type="match status" value="1"/>
</dbReference>
<protein>
    <submittedName>
        <fullName evidence="10">Multidrug ABC transporter ATP-binding and permease protein</fullName>
    </submittedName>
</protein>
<proteinExistence type="predicted"/>
<dbReference type="PROSITE" id="PS00211">
    <property type="entry name" value="ABC_TRANSPORTER_1"/>
    <property type="match status" value="1"/>
</dbReference>
<dbReference type="InterPro" id="IPR011527">
    <property type="entry name" value="ABC1_TM_dom"/>
</dbReference>
<keyword evidence="5 7" id="KW-1133">Transmembrane helix</keyword>
<keyword evidence="3" id="KW-0547">Nucleotide-binding</keyword>
<evidence type="ECO:0000259" key="8">
    <source>
        <dbReference type="PROSITE" id="PS50893"/>
    </source>
</evidence>
<dbReference type="InterPro" id="IPR036640">
    <property type="entry name" value="ABC1_TM_sf"/>
</dbReference>
<feature type="transmembrane region" description="Helical" evidence="7">
    <location>
        <begin position="260"/>
        <end position="283"/>
    </location>
</feature>
<keyword evidence="2 7" id="KW-0812">Transmembrane</keyword>
<dbReference type="PROSITE" id="PS50929">
    <property type="entry name" value="ABC_TM1F"/>
    <property type="match status" value="1"/>
</dbReference>
<evidence type="ECO:0000256" key="2">
    <source>
        <dbReference type="ARBA" id="ARBA00022692"/>
    </source>
</evidence>
<sequence>MTLKYAKKSRVLAFTLLAAIKACDILFIAYMVKIMLNLASSGSHDYLRLVKLAALTSLGQLFFMASNFVYETVKMGIIRDVNLAFKRANLTFLVDNYDPDIKSGLSLMTNDLKQIETNRITAQLDMIYQGLCFVGSLGYALYNSWKMTLIFLVATLAPAIVQGITSTIITRRSKIWADKNAIYTQNVADSLNGAQIAKLYNVRTNIISRAMKAASDMENALRNLVLTQAWALELIYSAAEVFCFVIPCTVGGILMMQGQLAVGTLVMMVDLAMNFITPVVTIFNEVNQVKSTDPMWKRTKSALAHQLKNDQAPTDDFAGLKLTHLAYTTKSGHKLFTDVNMTVKPGEKVLLMAPSGWGKTTLLRILLGIKKPDSGQILIANKDVSGNWEAAHNYFSYVNQKPFIFDDTLRFNITLGRKVSDQALQNAVHLAGLDDLVAESGLEKPVGENGAALSGGQIQRVEIARALLTGRPILLADEATSALDPQLSLEIHQTLLRNPKIAVLEVAHKISEQEKTMFDQIIHLDQP</sequence>
<dbReference type="Proteomes" id="UP000677218">
    <property type="component" value="Unassembled WGS sequence"/>
</dbReference>
<dbReference type="Gene3D" id="1.20.1560.10">
    <property type="entry name" value="ABC transporter type 1, transmembrane domain"/>
    <property type="match status" value="1"/>
</dbReference>
<dbReference type="InterPro" id="IPR017871">
    <property type="entry name" value="ABC_transporter-like_CS"/>
</dbReference>
<dbReference type="InterPro" id="IPR003439">
    <property type="entry name" value="ABC_transporter-like_ATP-bd"/>
</dbReference>
<evidence type="ECO:0000256" key="3">
    <source>
        <dbReference type="ARBA" id="ARBA00022741"/>
    </source>
</evidence>
<feature type="transmembrane region" description="Helical" evidence="7">
    <location>
        <begin position="52"/>
        <end position="70"/>
    </location>
</feature>
<dbReference type="InterPro" id="IPR003593">
    <property type="entry name" value="AAA+_ATPase"/>
</dbReference>
<evidence type="ECO:0000256" key="1">
    <source>
        <dbReference type="ARBA" id="ARBA00004651"/>
    </source>
</evidence>
<reference evidence="10" key="1">
    <citation type="submission" date="2020-08" db="EMBL/GenBank/DDBJ databases">
        <title>Taxonomic study for Lactobacillus species isolated from hardwood bark.</title>
        <authorList>
            <person name="Tohno M."/>
            <person name="Tanizawa Y."/>
        </authorList>
    </citation>
    <scope>NUCLEOTIDE SEQUENCE</scope>
    <source>
        <strain evidence="10">B40</strain>
    </source>
</reference>
<dbReference type="SUPFAM" id="SSF90123">
    <property type="entry name" value="ABC transporter transmembrane region"/>
    <property type="match status" value="1"/>
</dbReference>
<organism evidence="10 11">
    <name type="scientific">Lactobacillus corticis</name>
    <dbReference type="NCBI Taxonomy" id="2201249"/>
    <lineage>
        <taxon>Bacteria</taxon>
        <taxon>Bacillati</taxon>
        <taxon>Bacillota</taxon>
        <taxon>Bacilli</taxon>
        <taxon>Lactobacillales</taxon>
        <taxon>Lactobacillaceae</taxon>
        <taxon>Lactobacillus</taxon>
    </lineage>
</organism>
<keyword evidence="6 7" id="KW-0472">Membrane</keyword>
<dbReference type="Gene3D" id="3.40.50.300">
    <property type="entry name" value="P-loop containing nucleotide triphosphate hydrolases"/>
    <property type="match status" value="1"/>
</dbReference>
<dbReference type="AlphaFoldDB" id="A0A916QGA6"/>
<dbReference type="GO" id="GO:0140359">
    <property type="term" value="F:ABC-type transporter activity"/>
    <property type="evidence" value="ECO:0007669"/>
    <property type="project" value="InterPro"/>
</dbReference>
<feature type="transmembrane region" description="Helical" evidence="7">
    <location>
        <begin position="148"/>
        <end position="169"/>
    </location>
</feature>
<evidence type="ECO:0000256" key="6">
    <source>
        <dbReference type="ARBA" id="ARBA00023136"/>
    </source>
</evidence>
<feature type="domain" description="ABC transporter" evidence="8">
    <location>
        <begin position="320"/>
        <end position="526"/>
    </location>
</feature>
<comment type="subcellular location">
    <subcellularLocation>
        <location evidence="1">Cell membrane</location>
        <topology evidence="1">Multi-pass membrane protein</topology>
    </subcellularLocation>
</comment>
<dbReference type="InterPro" id="IPR027417">
    <property type="entry name" value="P-loop_NTPase"/>
</dbReference>
<dbReference type="PANTHER" id="PTHR24221:SF654">
    <property type="entry name" value="ATP-BINDING CASSETTE SUB-FAMILY B MEMBER 6"/>
    <property type="match status" value="1"/>
</dbReference>
<name>A0A916QGA6_9LACO</name>
<dbReference type="InterPro" id="IPR039421">
    <property type="entry name" value="Type_1_exporter"/>
</dbReference>
<feature type="transmembrane region" description="Helical" evidence="7">
    <location>
        <begin position="12"/>
        <end position="32"/>
    </location>
</feature>
<dbReference type="RefSeq" id="WP_212780479.1">
    <property type="nucleotide sequence ID" value="NZ_BMAY01000004.1"/>
</dbReference>
<dbReference type="GO" id="GO:0016887">
    <property type="term" value="F:ATP hydrolysis activity"/>
    <property type="evidence" value="ECO:0007669"/>
    <property type="project" value="InterPro"/>
</dbReference>
<evidence type="ECO:0000259" key="9">
    <source>
        <dbReference type="PROSITE" id="PS50929"/>
    </source>
</evidence>
<dbReference type="EMBL" id="BMAY01000004">
    <property type="protein sequence ID" value="GFZ26780.1"/>
    <property type="molecule type" value="Genomic_DNA"/>
</dbReference>
<feature type="domain" description="ABC transmembrane type-1" evidence="9">
    <location>
        <begin position="11"/>
        <end position="291"/>
    </location>
</feature>
<dbReference type="GO" id="GO:0005524">
    <property type="term" value="F:ATP binding"/>
    <property type="evidence" value="ECO:0007669"/>
    <property type="project" value="UniProtKB-KW"/>
</dbReference>